<sequence length="301" mass="34726">MIDKHESITAKLCSFVRAFHSIYEKNKVFDDYLAYDLMGQDEYIKVGQLIEHNFDVNLYDEKATFYKENVLHAVNSLMAPIVLSRIAYAEEKLKEFKKTHKKVQYVILGAGFDTFAFRNSDADIEVFELDHADTGRYKRKRVKELSLVIPDNLHFLSIDFNRESLDEVLLKGGFDRSVPSVFTILGVSYYLNLETFEQTLSLIDKVTDSDTLVIFDYPDESTFKTSDKRVTTLSAMTEKLGEKMIHGYSFSELENALNRHSFKVHENITPKIMDERYYSDHINSGMTAFPNVNILTGIKNV</sequence>
<dbReference type="EMBL" id="JAGFNY010000018">
    <property type="protein sequence ID" value="MBW7570448.1"/>
    <property type="molecule type" value="Genomic_DNA"/>
</dbReference>
<dbReference type="Pfam" id="PF04072">
    <property type="entry name" value="LCM"/>
    <property type="match status" value="1"/>
</dbReference>
<dbReference type="PANTHER" id="PTHR43619">
    <property type="entry name" value="S-ADENOSYL-L-METHIONINE-DEPENDENT METHYLTRANSFERASE YKTD-RELATED"/>
    <property type="match status" value="1"/>
</dbReference>
<dbReference type="InterPro" id="IPR011610">
    <property type="entry name" value="SAM_mthyl_Trfase_ML2640-like"/>
</dbReference>
<dbReference type="RefSeq" id="WP_219937671.1">
    <property type="nucleotide sequence ID" value="NZ_JAGFNY010000018.1"/>
</dbReference>
<dbReference type="InterPro" id="IPR007213">
    <property type="entry name" value="Ppm1/Ppm2/Tcmp"/>
</dbReference>
<reference evidence="5 6" key="1">
    <citation type="submission" date="2021-03" db="EMBL/GenBank/DDBJ databases">
        <title>Succinivibrio sp. nov. isolated from feces of cow.</title>
        <authorList>
            <person name="Choi J.-Y."/>
        </authorList>
    </citation>
    <scope>NUCLEOTIDE SEQUENCE [LARGE SCALE GENOMIC DNA]</scope>
    <source>
        <strain evidence="5 6">AGMB01872</strain>
    </source>
</reference>
<keyword evidence="2 4" id="KW-0489">Methyltransferase</keyword>
<organism evidence="5 6">
    <name type="scientific">Succinivibrio faecicola</name>
    <dbReference type="NCBI Taxonomy" id="2820300"/>
    <lineage>
        <taxon>Bacteria</taxon>
        <taxon>Pseudomonadati</taxon>
        <taxon>Pseudomonadota</taxon>
        <taxon>Gammaproteobacteria</taxon>
        <taxon>Aeromonadales</taxon>
        <taxon>Succinivibrionaceae</taxon>
        <taxon>Succinivibrio</taxon>
    </lineage>
</organism>
<keyword evidence="4" id="KW-0949">S-adenosyl-L-methionine</keyword>
<comment type="caution">
    <text evidence="5">The sequence shown here is derived from an EMBL/GenBank/DDBJ whole genome shotgun (WGS) entry which is preliminary data.</text>
</comment>
<dbReference type="EC" id="2.1.1.-" evidence="4"/>
<proteinExistence type="inferred from homology"/>
<evidence type="ECO:0000256" key="4">
    <source>
        <dbReference type="RuleBase" id="RU362030"/>
    </source>
</evidence>
<evidence type="ECO:0000256" key="2">
    <source>
        <dbReference type="ARBA" id="ARBA00022603"/>
    </source>
</evidence>
<evidence type="ECO:0000313" key="5">
    <source>
        <dbReference type="EMBL" id="MBW7570448.1"/>
    </source>
</evidence>
<keyword evidence="6" id="KW-1185">Reference proteome</keyword>
<accession>A0ABS7DGL0</accession>
<dbReference type="SUPFAM" id="SSF53335">
    <property type="entry name" value="S-adenosyl-L-methionine-dependent methyltransferases"/>
    <property type="match status" value="1"/>
</dbReference>
<dbReference type="Gene3D" id="3.40.50.150">
    <property type="entry name" value="Vaccinia Virus protein VP39"/>
    <property type="match status" value="1"/>
</dbReference>
<evidence type="ECO:0000313" key="6">
    <source>
        <dbReference type="Proteomes" id="UP000731465"/>
    </source>
</evidence>
<name>A0ABS7DGL0_9GAMM</name>
<dbReference type="NCBIfam" id="TIGR00027">
    <property type="entry name" value="mthyl_TIGR00027"/>
    <property type="match status" value="1"/>
</dbReference>
<comment type="similarity">
    <text evidence="1 4">Belongs to the UPF0677 family.</text>
</comment>
<dbReference type="Proteomes" id="UP000731465">
    <property type="component" value="Unassembled WGS sequence"/>
</dbReference>
<evidence type="ECO:0000256" key="3">
    <source>
        <dbReference type="ARBA" id="ARBA00022679"/>
    </source>
</evidence>
<keyword evidence="3" id="KW-0808">Transferase</keyword>
<gene>
    <name evidence="5" type="ORF">J5V48_06005</name>
</gene>
<comment type="function">
    <text evidence="4">Exhibits S-adenosyl-L-methionine-dependent methyltransferase activity.</text>
</comment>
<protein>
    <recommendedName>
        <fullName evidence="4">S-adenosyl-L-methionine-dependent methyltransferase</fullName>
        <ecNumber evidence="4">2.1.1.-</ecNumber>
    </recommendedName>
</protein>
<dbReference type="GO" id="GO:0008168">
    <property type="term" value="F:methyltransferase activity"/>
    <property type="evidence" value="ECO:0007669"/>
    <property type="project" value="UniProtKB-KW"/>
</dbReference>
<dbReference type="PANTHER" id="PTHR43619:SF2">
    <property type="entry name" value="S-ADENOSYL-L-METHIONINE-DEPENDENT METHYLTRANSFERASES SUPERFAMILY PROTEIN"/>
    <property type="match status" value="1"/>
</dbReference>
<dbReference type="GO" id="GO:0032259">
    <property type="term" value="P:methylation"/>
    <property type="evidence" value="ECO:0007669"/>
    <property type="project" value="UniProtKB-KW"/>
</dbReference>
<evidence type="ECO:0000256" key="1">
    <source>
        <dbReference type="ARBA" id="ARBA00008138"/>
    </source>
</evidence>
<dbReference type="InterPro" id="IPR029063">
    <property type="entry name" value="SAM-dependent_MTases_sf"/>
</dbReference>